<dbReference type="STRING" id="64971.SAMN05421831_101116"/>
<dbReference type="OrthoDB" id="9778264at2"/>
<dbReference type="FunFam" id="3.30.420.10:FF:000009">
    <property type="entry name" value="Ribonuclease T"/>
    <property type="match status" value="1"/>
</dbReference>
<evidence type="ECO:0000313" key="10">
    <source>
        <dbReference type="EMBL" id="SEI38043.1"/>
    </source>
</evidence>
<proteinExistence type="inferred from homology"/>
<dbReference type="InterPro" id="IPR013520">
    <property type="entry name" value="Ribonucl_H"/>
</dbReference>
<evidence type="ECO:0000256" key="2">
    <source>
        <dbReference type="ARBA" id="ARBA00022694"/>
    </source>
</evidence>
<dbReference type="PANTHER" id="PTHR30231">
    <property type="entry name" value="DNA POLYMERASE III SUBUNIT EPSILON"/>
    <property type="match status" value="1"/>
</dbReference>
<feature type="binding site" evidence="8">
    <location>
        <position position="181"/>
    </location>
    <ligand>
        <name>Mg(2+)</name>
        <dbReference type="ChEBI" id="CHEBI:18420"/>
        <label>2</label>
        <note>catalytic</note>
    </ligand>
</feature>
<dbReference type="NCBIfam" id="TIGR01298">
    <property type="entry name" value="RNaseT"/>
    <property type="match status" value="1"/>
</dbReference>
<dbReference type="GO" id="GO:0003676">
    <property type="term" value="F:nucleic acid binding"/>
    <property type="evidence" value="ECO:0007669"/>
    <property type="project" value="InterPro"/>
</dbReference>
<dbReference type="Proteomes" id="UP000242999">
    <property type="component" value="Unassembled WGS sequence"/>
</dbReference>
<comment type="cofactor">
    <cofactor evidence="8">
        <name>Mg(2+)</name>
        <dbReference type="ChEBI" id="CHEBI:18420"/>
    </cofactor>
    <text evidence="8">Binds two Mg(2+) per subunit. The active form of the enzyme binds two Mg(2+) ions in its active site. The first Mg(2+) forms only one salt bridge with the protein.</text>
</comment>
<accession>A0A1H6Q2I0</accession>
<comment type="similarity">
    <text evidence="8">Belongs to the RNase T family.</text>
</comment>
<dbReference type="GO" id="GO:0016896">
    <property type="term" value="F:RNA exonuclease activity, producing 5'-phosphomonoesters"/>
    <property type="evidence" value="ECO:0007669"/>
    <property type="project" value="UniProtKB-UniRule"/>
</dbReference>
<keyword evidence="11" id="KW-1185">Reference proteome</keyword>
<evidence type="ECO:0000256" key="4">
    <source>
        <dbReference type="ARBA" id="ARBA00022723"/>
    </source>
</evidence>
<feature type="binding site" evidence="8">
    <location>
        <position position="23"/>
    </location>
    <ligand>
        <name>Mg(2+)</name>
        <dbReference type="ChEBI" id="CHEBI:18420"/>
        <label>2</label>
        <note>catalytic</note>
    </ligand>
</feature>
<keyword evidence="4 8" id="KW-0479">Metal-binding</keyword>
<dbReference type="EMBL" id="FNYH01000001">
    <property type="protein sequence ID" value="SEI38043.1"/>
    <property type="molecule type" value="Genomic_DNA"/>
</dbReference>
<gene>
    <name evidence="8" type="primary">rnt</name>
    <name evidence="10" type="ORF">SAMN05421831_101116</name>
</gene>
<organism evidence="10 11">
    <name type="scientific">Allopseudospirillum japonicum</name>
    <dbReference type="NCBI Taxonomy" id="64971"/>
    <lineage>
        <taxon>Bacteria</taxon>
        <taxon>Pseudomonadati</taxon>
        <taxon>Pseudomonadota</taxon>
        <taxon>Gammaproteobacteria</taxon>
        <taxon>Oceanospirillales</taxon>
        <taxon>Oceanospirillaceae</taxon>
        <taxon>Allopseudospirillum</taxon>
    </lineage>
</organism>
<dbReference type="Pfam" id="PF00929">
    <property type="entry name" value="RNase_T"/>
    <property type="match status" value="1"/>
</dbReference>
<dbReference type="GO" id="GO:0000287">
    <property type="term" value="F:magnesium ion binding"/>
    <property type="evidence" value="ECO:0007669"/>
    <property type="project" value="UniProtKB-UniRule"/>
</dbReference>
<evidence type="ECO:0000256" key="1">
    <source>
        <dbReference type="ARBA" id="ARBA00011738"/>
    </source>
</evidence>
<dbReference type="InterPro" id="IPR036397">
    <property type="entry name" value="RNaseH_sf"/>
</dbReference>
<dbReference type="SMART" id="SM00479">
    <property type="entry name" value="EXOIII"/>
    <property type="match status" value="1"/>
</dbReference>
<dbReference type="Gene3D" id="3.30.420.10">
    <property type="entry name" value="Ribonuclease H-like superfamily/Ribonuclease H"/>
    <property type="match status" value="1"/>
</dbReference>
<dbReference type="GO" id="GO:0008408">
    <property type="term" value="F:3'-5' exonuclease activity"/>
    <property type="evidence" value="ECO:0007669"/>
    <property type="project" value="TreeGrafter"/>
</dbReference>
<dbReference type="PANTHER" id="PTHR30231:SF2">
    <property type="entry name" value="RIBONUCLEASE T"/>
    <property type="match status" value="1"/>
</dbReference>
<evidence type="ECO:0000256" key="5">
    <source>
        <dbReference type="ARBA" id="ARBA00022801"/>
    </source>
</evidence>
<reference evidence="11" key="1">
    <citation type="submission" date="2016-10" db="EMBL/GenBank/DDBJ databases">
        <authorList>
            <person name="Varghese N."/>
            <person name="Submissions S."/>
        </authorList>
    </citation>
    <scope>NUCLEOTIDE SEQUENCE [LARGE SCALE GENOMIC DNA]</scope>
    <source>
        <strain evidence="11">DSM 7165</strain>
    </source>
</reference>
<dbReference type="RefSeq" id="WP_093307797.1">
    <property type="nucleotide sequence ID" value="NZ_FNYH01000001.1"/>
</dbReference>
<keyword evidence="2 8" id="KW-0819">tRNA processing</keyword>
<keyword evidence="7 8" id="KW-0460">Magnesium</keyword>
<evidence type="ECO:0000256" key="3">
    <source>
        <dbReference type="ARBA" id="ARBA00022722"/>
    </source>
</evidence>
<dbReference type="CDD" id="cd06134">
    <property type="entry name" value="RNaseT"/>
    <property type="match status" value="1"/>
</dbReference>
<keyword evidence="5 8" id="KW-0378">Hydrolase</keyword>
<evidence type="ECO:0000256" key="6">
    <source>
        <dbReference type="ARBA" id="ARBA00022839"/>
    </source>
</evidence>
<dbReference type="GO" id="GO:0008033">
    <property type="term" value="P:tRNA processing"/>
    <property type="evidence" value="ECO:0007669"/>
    <property type="project" value="UniProtKB-KW"/>
</dbReference>
<name>A0A1H6Q2I0_9GAMM</name>
<sequence length="218" mass="24209">MSISRHPMSYRFRSYLPVVVDVETAGFNPHTDALLELAAVTLTMDENGMLLPDATYSCHIEPFEGANIETAALEFTRIDLNNPLRKSMAKQESQALGEIFKPIRKAIKAHDCTRAILVGHNAAFDQAFLNAAVERCGIKRNPFHPFSSFDTATLSGLAFGQTVLARACKVAGIDFDGREAHSARYDTERTAELFCCIVNRWKELGGWDLTLQTTDDTH</sequence>
<feature type="site" description="Important for substrate binding and specificity" evidence="8">
    <location>
        <position position="124"/>
    </location>
</feature>
<feature type="site" description="Important for substrate binding and specificity" evidence="8">
    <location>
        <position position="27"/>
    </location>
</feature>
<protein>
    <recommendedName>
        <fullName evidence="8">Ribonuclease T</fullName>
        <ecNumber evidence="8">3.1.13.-</ecNumber>
    </recommendedName>
    <alternativeName>
        <fullName evidence="8">Exoribonuclease T</fullName>
        <shortName evidence="8">RNase T</shortName>
    </alternativeName>
</protein>
<dbReference type="HAMAP" id="MF_00157">
    <property type="entry name" value="RNase_T"/>
    <property type="match status" value="1"/>
</dbReference>
<dbReference type="InterPro" id="IPR012337">
    <property type="entry name" value="RNaseH-like_sf"/>
</dbReference>
<evidence type="ECO:0000256" key="8">
    <source>
        <dbReference type="HAMAP-Rule" id="MF_00157"/>
    </source>
</evidence>
<feature type="binding site" evidence="8">
    <location>
        <position position="21"/>
    </location>
    <ligand>
        <name>Mg(2+)</name>
        <dbReference type="ChEBI" id="CHEBI:18420"/>
        <label>1</label>
        <note>catalytic</note>
    </ligand>
</feature>
<comment type="function">
    <text evidence="8">Trims short 3' overhangs of a variety of RNA species, leaving a one or two nucleotide 3' overhang. Responsible for the end-turnover of tRNA: specifically removes the terminal AMP residue from uncharged tRNA (tRNA-C-C-A). Also appears to be involved in tRNA biosynthesis.</text>
</comment>
<dbReference type="EC" id="3.1.13.-" evidence="8"/>
<dbReference type="SUPFAM" id="SSF53098">
    <property type="entry name" value="Ribonuclease H-like"/>
    <property type="match status" value="1"/>
</dbReference>
<keyword evidence="6 8" id="KW-0269">Exonuclease</keyword>
<feature type="site" description="Important for substrate binding and specificity" evidence="8">
    <location>
        <position position="75"/>
    </location>
</feature>
<keyword evidence="3 8" id="KW-0540">Nuclease</keyword>
<dbReference type="AlphaFoldDB" id="A0A1H6Q2I0"/>
<comment type="subunit">
    <text evidence="1 8">Homodimer.</text>
</comment>
<dbReference type="InterPro" id="IPR005987">
    <property type="entry name" value="RNase_T"/>
</dbReference>
<feature type="binding site" evidence="8">
    <location>
        <position position="186"/>
    </location>
    <ligand>
        <name>Mg(2+)</name>
        <dbReference type="ChEBI" id="CHEBI:18420"/>
        <label>2</label>
        <note>catalytic</note>
    </ligand>
</feature>
<evidence type="ECO:0000259" key="9">
    <source>
        <dbReference type="SMART" id="SM00479"/>
    </source>
</evidence>
<evidence type="ECO:0000256" key="7">
    <source>
        <dbReference type="ARBA" id="ARBA00022842"/>
    </source>
</evidence>
<dbReference type="GO" id="GO:0045004">
    <property type="term" value="P:DNA replication proofreading"/>
    <property type="evidence" value="ECO:0007669"/>
    <property type="project" value="TreeGrafter"/>
</dbReference>
<dbReference type="GO" id="GO:0005829">
    <property type="term" value="C:cytosol"/>
    <property type="evidence" value="ECO:0007669"/>
    <property type="project" value="TreeGrafter"/>
</dbReference>
<feature type="binding site" evidence="8">
    <location>
        <position position="21"/>
    </location>
    <ligand>
        <name>Mg(2+)</name>
        <dbReference type="ChEBI" id="CHEBI:18420"/>
        <label>2</label>
        <note>catalytic</note>
    </ligand>
</feature>
<feature type="active site" description="Proton donor/acceptor" evidence="8">
    <location>
        <position position="181"/>
    </location>
</feature>
<feature type="domain" description="Exonuclease" evidence="9">
    <location>
        <begin position="16"/>
        <end position="203"/>
    </location>
</feature>
<feature type="site" description="Important for substrate binding and specificity" evidence="8">
    <location>
        <position position="146"/>
    </location>
</feature>
<evidence type="ECO:0000313" key="11">
    <source>
        <dbReference type="Proteomes" id="UP000242999"/>
    </source>
</evidence>